<evidence type="ECO:0000256" key="1">
    <source>
        <dbReference type="SAM" id="MobiDB-lite"/>
    </source>
</evidence>
<organism evidence="2 3">
    <name type="scientific">Thermothielavioides terrestris</name>
    <dbReference type="NCBI Taxonomy" id="2587410"/>
    <lineage>
        <taxon>Eukaryota</taxon>
        <taxon>Fungi</taxon>
        <taxon>Dikarya</taxon>
        <taxon>Ascomycota</taxon>
        <taxon>Pezizomycotina</taxon>
        <taxon>Sordariomycetes</taxon>
        <taxon>Sordariomycetidae</taxon>
        <taxon>Sordariales</taxon>
        <taxon>Chaetomiaceae</taxon>
        <taxon>Thermothielavioides</taxon>
    </lineage>
</organism>
<feature type="compositionally biased region" description="Polar residues" evidence="1">
    <location>
        <begin position="240"/>
        <end position="275"/>
    </location>
</feature>
<feature type="compositionally biased region" description="Polar residues" evidence="1">
    <location>
        <begin position="75"/>
        <end position="91"/>
    </location>
</feature>
<feature type="region of interest" description="Disordered" evidence="1">
    <location>
        <begin position="1"/>
        <end position="428"/>
    </location>
</feature>
<feature type="compositionally biased region" description="Acidic residues" evidence="1">
    <location>
        <begin position="178"/>
        <end position="191"/>
    </location>
</feature>
<feature type="compositionally biased region" description="Polar residues" evidence="1">
    <location>
        <begin position="325"/>
        <end position="355"/>
    </location>
</feature>
<dbReference type="AlphaFoldDB" id="A0A3S5CXU4"/>
<dbReference type="PANTHER" id="PTHR22794">
    <property type="entry name" value="THAP DOMAIN PROTEIN 11"/>
    <property type="match status" value="1"/>
</dbReference>
<feature type="compositionally biased region" description="Low complexity" evidence="1">
    <location>
        <begin position="193"/>
        <end position="207"/>
    </location>
</feature>
<feature type="compositionally biased region" description="Polar residues" evidence="1">
    <location>
        <begin position="543"/>
        <end position="559"/>
    </location>
</feature>
<proteinExistence type="predicted"/>
<sequence>MAKDRDDDALGTNQSKKPATAFVDLGDQPQHPPPPHQQQLHHRTKAQKHLVGGATGGRVHARIPSTKALHKHHAATSTAKLNRRNGTSLSPDQGAGQALASHHHHRRATSELKLTRDTSSTNLKKNASQTNLKRNRSQAEVGKRTKSATNLHRSASNPAVDRLKPFGSSRVQFNLGDEAQDDGDQDEDEWVDASASASPLLSRRGSAVSAGHNADPGADDEDSPAASPTPHREDERSPGHGTQSGTTNGAANGKANGTQPGAHSLPRNQYLTSRILSRAPSHGAPPMMSTETASVGPSSSRQPSPPDSSLGQGPSPPTTTGATTQVRPGSSGNAELTSRFVGNNSQEPGSGNPNESFILAANRGGLSRAALNGKDGFDMPKRRQSLGALSQARGIDALNARQAAAGNDHSDGNDDDEVTPGASRAPRNGAYVVPREMNRTQQKLNLQRASSSLEPAHPHPGIGIGPAGVAVGGGPLLGVPTSYDSRDPRIGKMLERTGMEYLTVRRHLNPVARSISRVMQLPDIESSRQIPRPRSAAHHASRLSEQFNPSQREPLTRDSSMVDLISGHAGGSGGSARRPPTPRGSGSGGTFSGLHSASSSLSTDGGGGGAGRMHERAGLSGASLVSGTEDAETMALLRMMWDKNMNLSASQD</sequence>
<dbReference type="GO" id="GO:0031931">
    <property type="term" value="C:TORC1 complex"/>
    <property type="evidence" value="ECO:0007669"/>
    <property type="project" value="TreeGrafter"/>
</dbReference>
<feature type="compositionally biased region" description="Polar residues" evidence="1">
    <location>
        <begin position="117"/>
        <end position="132"/>
    </location>
</feature>
<protein>
    <submittedName>
        <fullName evidence="2">6f8ed0e0-ae32-446e-ad45-0f0a6b243598</fullName>
    </submittedName>
</protein>
<dbReference type="Proteomes" id="UP000289323">
    <property type="component" value="Unassembled WGS sequence"/>
</dbReference>
<dbReference type="PANTHER" id="PTHR22794:SF2">
    <property type="entry name" value="THAP DOMAIN-CONTAINING PROTEIN 11"/>
    <property type="match status" value="1"/>
</dbReference>
<feature type="region of interest" description="Disordered" evidence="1">
    <location>
        <begin position="523"/>
        <end position="625"/>
    </location>
</feature>
<accession>A0A3S5CXU4</accession>
<gene>
    <name evidence="2" type="ORF">TT172_LOCUS9261</name>
</gene>
<feature type="compositionally biased region" description="Polar residues" evidence="1">
    <location>
        <begin position="147"/>
        <end position="157"/>
    </location>
</feature>
<name>A0A3S5CXU4_9PEZI</name>
<feature type="compositionally biased region" description="Low complexity" evidence="1">
    <location>
        <begin position="592"/>
        <end position="603"/>
    </location>
</feature>
<evidence type="ECO:0000313" key="3">
    <source>
        <dbReference type="Proteomes" id="UP000289323"/>
    </source>
</evidence>
<feature type="compositionally biased region" description="Low complexity" evidence="1">
    <location>
        <begin position="294"/>
        <end position="324"/>
    </location>
</feature>
<dbReference type="GO" id="GO:0000329">
    <property type="term" value="C:fungal-type vacuole membrane"/>
    <property type="evidence" value="ECO:0007669"/>
    <property type="project" value="TreeGrafter"/>
</dbReference>
<dbReference type="EMBL" id="OUUZ01000018">
    <property type="protein sequence ID" value="SPQ26842.1"/>
    <property type="molecule type" value="Genomic_DNA"/>
</dbReference>
<reference evidence="2 3" key="1">
    <citation type="submission" date="2018-04" db="EMBL/GenBank/DDBJ databases">
        <authorList>
            <person name="Huttner S."/>
            <person name="Dainat J."/>
        </authorList>
    </citation>
    <scope>NUCLEOTIDE SEQUENCE [LARGE SCALE GENOMIC DNA]</scope>
</reference>
<evidence type="ECO:0000313" key="2">
    <source>
        <dbReference type="EMBL" id="SPQ26842.1"/>
    </source>
</evidence>
<feature type="compositionally biased region" description="Basic residues" evidence="1">
    <location>
        <begin position="39"/>
        <end position="48"/>
    </location>
</feature>